<dbReference type="OrthoDB" id="6717630at2"/>
<gene>
    <name evidence="1" type="ORF">A7P95_01335</name>
</gene>
<evidence type="ECO:0000313" key="1">
    <source>
        <dbReference type="EMBL" id="OAM31170.1"/>
    </source>
</evidence>
<sequence>MPPPEPHATDLYDFQMLHASYHMLQWLADAPYQHICQNIEHLLRQQVSDSRLLSIAATSMPQWQTVTAQEEENGQTVAARRTGLAFEFVLHVSGRGKTHELRGVYTWAGSRLNRPPAEQCQQTWLDLRGTLAEFGGSRLAERLNALN</sequence>
<accession>A0A1A9S160</accession>
<organism evidence="1 2">
    <name type="scientific">Eikenella longinqua</name>
    <dbReference type="NCBI Taxonomy" id="1795827"/>
    <lineage>
        <taxon>Bacteria</taxon>
        <taxon>Pseudomonadati</taxon>
        <taxon>Pseudomonadota</taxon>
        <taxon>Betaproteobacteria</taxon>
        <taxon>Neisseriales</taxon>
        <taxon>Neisseriaceae</taxon>
        <taxon>Eikenella</taxon>
    </lineage>
</organism>
<keyword evidence="2" id="KW-1185">Reference proteome</keyword>
<proteinExistence type="predicted"/>
<evidence type="ECO:0000313" key="2">
    <source>
        <dbReference type="Proteomes" id="UP000077885"/>
    </source>
</evidence>
<reference evidence="2" key="1">
    <citation type="submission" date="2016-05" db="EMBL/GenBank/DDBJ databases">
        <title>Draft genome of Corynebacterium afermentans subsp. afermentans LCDC 88199T.</title>
        <authorList>
            <person name="Bernier A.-M."/>
            <person name="Bernard K."/>
        </authorList>
    </citation>
    <scope>NUCLEOTIDE SEQUENCE [LARGE SCALE GENOMIC DNA]</scope>
    <source>
        <strain evidence="2">NML02-A-017</strain>
    </source>
</reference>
<protein>
    <submittedName>
        <fullName evidence="1">Uncharacterized protein</fullName>
    </submittedName>
</protein>
<dbReference type="Proteomes" id="UP000077885">
    <property type="component" value="Unassembled WGS sequence"/>
</dbReference>
<dbReference type="RefSeq" id="WP_067589987.1">
    <property type="nucleotide sequence ID" value="NZ_LXSL01000011.1"/>
</dbReference>
<dbReference type="AlphaFoldDB" id="A0A1A9S160"/>
<name>A0A1A9S160_9NEIS</name>
<dbReference type="EMBL" id="LXSL01000011">
    <property type="protein sequence ID" value="OAM31170.1"/>
    <property type="molecule type" value="Genomic_DNA"/>
</dbReference>
<comment type="caution">
    <text evidence="1">The sequence shown here is derived from an EMBL/GenBank/DDBJ whole genome shotgun (WGS) entry which is preliminary data.</text>
</comment>